<dbReference type="PROSITE" id="PS51257">
    <property type="entry name" value="PROKAR_LIPOPROTEIN"/>
    <property type="match status" value="1"/>
</dbReference>
<proteinExistence type="predicted"/>
<evidence type="ECO:0000256" key="1">
    <source>
        <dbReference type="SAM" id="MobiDB-lite"/>
    </source>
</evidence>
<evidence type="ECO:0008006" key="5">
    <source>
        <dbReference type="Google" id="ProtNLM"/>
    </source>
</evidence>
<protein>
    <recommendedName>
        <fullName evidence="5">YtkA-like</fullName>
    </recommendedName>
</protein>
<keyword evidence="4" id="KW-1185">Reference proteome</keyword>
<keyword evidence="2" id="KW-0732">Signal</keyword>
<feature type="signal peptide" evidence="2">
    <location>
        <begin position="1"/>
        <end position="21"/>
    </location>
</feature>
<feature type="compositionally biased region" description="Low complexity" evidence="1">
    <location>
        <begin position="30"/>
        <end position="45"/>
    </location>
</feature>
<feature type="compositionally biased region" description="Acidic residues" evidence="1">
    <location>
        <begin position="46"/>
        <end position="76"/>
    </location>
</feature>
<sequence>MKVVSKSLLVAGLAVGLAACGNVENEENNNGENMNNNENNNTENNVDNEEEDNNENNNLDEENDNEADEDADTEETAELPVELIEHEGGELVFEMDGEEYSFEAEQYETDFGKEITLVDGMETEYGEDGLVEYVNFTMEDEDHELYGLSLRIDEDFNYEEGEEVLIYTQEPDPEATIGMEATEVNAAGHVEDLESHLIDDDTPYHFYYEISGNAGSTGEWHESLEDEDYQGYMFYELIEEGQYIVSAHFAEDADESVEGAAVAMAMSFQPEGLTADLDDDDYVGGGEEE</sequence>
<organism evidence="3 4">
    <name type="scientific">Salisediminibacterium halotolerans</name>
    <dbReference type="NCBI Taxonomy" id="517425"/>
    <lineage>
        <taxon>Bacteria</taxon>
        <taxon>Bacillati</taxon>
        <taxon>Bacillota</taxon>
        <taxon>Bacilli</taxon>
        <taxon>Bacillales</taxon>
        <taxon>Bacillaceae</taxon>
        <taxon>Salisediminibacterium</taxon>
    </lineage>
</organism>
<dbReference type="OrthoDB" id="2870027at2"/>
<reference evidence="4" key="1">
    <citation type="submission" date="2016-10" db="EMBL/GenBank/DDBJ databases">
        <authorList>
            <person name="de Groot N.N."/>
        </authorList>
    </citation>
    <scope>NUCLEOTIDE SEQUENCE [LARGE SCALE GENOMIC DNA]</scope>
    <source>
        <strain evidence="4">10nlg</strain>
    </source>
</reference>
<dbReference type="EMBL" id="FOGV01000014">
    <property type="protein sequence ID" value="SES08130.1"/>
    <property type="molecule type" value="Genomic_DNA"/>
</dbReference>
<evidence type="ECO:0000313" key="3">
    <source>
        <dbReference type="EMBL" id="SES08130.1"/>
    </source>
</evidence>
<dbReference type="AlphaFoldDB" id="A0A1H9UEY5"/>
<accession>A0A1H9UEY5</accession>
<feature type="region of interest" description="Disordered" evidence="1">
    <location>
        <begin position="26"/>
        <end position="76"/>
    </location>
</feature>
<name>A0A1H9UEY5_9BACI</name>
<comment type="caution">
    <text evidence="3">The sequence shown here is derived from an EMBL/GenBank/DDBJ whole genome shotgun (WGS) entry which is preliminary data.</text>
</comment>
<evidence type="ECO:0000256" key="2">
    <source>
        <dbReference type="SAM" id="SignalP"/>
    </source>
</evidence>
<evidence type="ECO:0000313" key="4">
    <source>
        <dbReference type="Proteomes" id="UP000199318"/>
    </source>
</evidence>
<gene>
    <name evidence="3" type="ORF">SAMN05444126_11421</name>
</gene>
<dbReference type="STRING" id="1464123.SAMN05444126_11421"/>
<dbReference type="RefSeq" id="WP_093073057.1">
    <property type="nucleotide sequence ID" value="NZ_FOGV01000014.1"/>
</dbReference>
<feature type="chain" id="PRO_5039165997" description="YtkA-like" evidence="2">
    <location>
        <begin position="22"/>
        <end position="289"/>
    </location>
</feature>
<dbReference type="Proteomes" id="UP000199318">
    <property type="component" value="Unassembled WGS sequence"/>
</dbReference>